<dbReference type="PANTHER" id="PTHR45772">
    <property type="entry name" value="CONSERVED COMPONENT OF ABC TRANSPORTER FOR NATURAL AMINO ACIDS-RELATED"/>
    <property type="match status" value="1"/>
</dbReference>
<reference evidence="6 7" key="1">
    <citation type="submission" date="2016-03" db="EMBL/GenBank/DDBJ databases">
        <title>Genome sequence of Variovorax paradoxus KB5.</title>
        <authorList>
            <person name="Jeong H."/>
            <person name="Hong C.E."/>
            <person name="Jo S.H."/>
            <person name="Park J.M."/>
        </authorList>
    </citation>
    <scope>NUCLEOTIDE SEQUENCE [LARGE SCALE GENOMIC DNA]</scope>
    <source>
        <strain evidence="6 7">KB5</strain>
    </source>
</reference>
<dbReference type="InterPro" id="IPR003439">
    <property type="entry name" value="ABC_transporter-like_ATP-bd"/>
</dbReference>
<dbReference type="PROSITE" id="PS00211">
    <property type="entry name" value="ABC_TRANSPORTER_1"/>
    <property type="match status" value="1"/>
</dbReference>
<dbReference type="GO" id="GO:0042941">
    <property type="term" value="P:D-alanine transmembrane transport"/>
    <property type="evidence" value="ECO:0007669"/>
    <property type="project" value="TreeGrafter"/>
</dbReference>
<evidence type="ECO:0000256" key="2">
    <source>
        <dbReference type="ARBA" id="ARBA00022475"/>
    </source>
</evidence>
<keyword evidence="2" id="KW-1003">Cell membrane</keyword>
<keyword evidence="4 6" id="KW-0067">ATP-binding</keyword>
<evidence type="ECO:0000313" key="6">
    <source>
        <dbReference type="EMBL" id="OAK66309.1"/>
    </source>
</evidence>
<evidence type="ECO:0000256" key="3">
    <source>
        <dbReference type="ARBA" id="ARBA00022741"/>
    </source>
</evidence>
<dbReference type="PANTHER" id="PTHR45772:SF7">
    <property type="entry name" value="AMINO ACID ABC TRANSPORTER ATP-BINDING PROTEIN"/>
    <property type="match status" value="1"/>
</dbReference>
<dbReference type="EMBL" id="LVHG01000025">
    <property type="protein sequence ID" value="OAK66309.1"/>
    <property type="molecule type" value="Genomic_DNA"/>
</dbReference>
<dbReference type="InterPro" id="IPR051120">
    <property type="entry name" value="ABC_AA/LPS_Transport"/>
</dbReference>
<keyword evidence="1" id="KW-0813">Transport</keyword>
<dbReference type="GO" id="GO:1903806">
    <property type="term" value="P:L-isoleucine import across plasma membrane"/>
    <property type="evidence" value="ECO:0007669"/>
    <property type="project" value="TreeGrafter"/>
</dbReference>
<dbReference type="PROSITE" id="PS50893">
    <property type="entry name" value="ABC_TRANSPORTER_2"/>
    <property type="match status" value="1"/>
</dbReference>
<dbReference type="Proteomes" id="UP000077852">
    <property type="component" value="Unassembled WGS sequence"/>
</dbReference>
<dbReference type="GO" id="GO:1903805">
    <property type="term" value="P:L-valine import across plasma membrane"/>
    <property type="evidence" value="ECO:0007669"/>
    <property type="project" value="TreeGrafter"/>
</dbReference>
<evidence type="ECO:0000259" key="5">
    <source>
        <dbReference type="PROSITE" id="PS50893"/>
    </source>
</evidence>
<dbReference type="GO" id="GO:0015808">
    <property type="term" value="P:L-alanine transport"/>
    <property type="evidence" value="ECO:0007669"/>
    <property type="project" value="TreeGrafter"/>
</dbReference>
<dbReference type="GO" id="GO:0016887">
    <property type="term" value="F:ATP hydrolysis activity"/>
    <property type="evidence" value="ECO:0007669"/>
    <property type="project" value="InterPro"/>
</dbReference>
<protein>
    <submittedName>
        <fullName evidence="6">ABC transporter ATP-binding protein</fullName>
    </submittedName>
</protein>
<dbReference type="Pfam" id="PF00005">
    <property type="entry name" value="ABC_tran"/>
    <property type="match status" value="1"/>
</dbReference>
<evidence type="ECO:0000256" key="1">
    <source>
        <dbReference type="ARBA" id="ARBA00022448"/>
    </source>
</evidence>
<accession>A0AA91DSB5</accession>
<keyword evidence="3" id="KW-0547">Nucleotide-binding</keyword>
<dbReference type="GO" id="GO:0015188">
    <property type="term" value="F:L-isoleucine transmembrane transporter activity"/>
    <property type="evidence" value="ECO:0007669"/>
    <property type="project" value="TreeGrafter"/>
</dbReference>
<dbReference type="GO" id="GO:0005886">
    <property type="term" value="C:plasma membrane"/>
    <property type="evidence" value="ECO:0007669"/>
    <property type="project" value="TreeGrafter"/>
</dbReference>
<comment type="caution">
    <text evidence="6">The sequence shown here is derived from an EMBL/GenBank/DDBJ whole genome shotgun (WGS) entry which is preliminary data.</text>
</comment>
<sequence length="264" mass="28060">MSAMLSACNVSKSYGSYQALKNVSLEIGGGEFVSIVGPNGAGKTTLVNVLTGLAAPSQGTVHFLGNSIAGVGPVKLAAMGMARSFQLVNIFPEVSVWETIAVAVSSRLRRASNPLRTLTKDPQIEDEVQHIAGTLGLHHKLFERAGSLSQGEKKLLDIASAFALRPKAILLDEPTSGVSSGDKYGIMELLVKAARSEGVSAIIQVEHDMTLVARYSHRVIALQEGRVIGDMSPDVFFKDSLMLEAVIGPVHSSQKKNEGEHQPC</sequence>
<dbReference type="Gene3D" id="3.40.50.300">
    <property type="entry name" value="P-loop containing nucleotide triphosphate hydrolases"/>
    <property type="match status" value="1"/>
</dbReference>
<dbReference type="AlphaFoldDB" id="A0AA91DSB5"/>
<keyword evidence="2" id="KW-0472">Membrane</keyword>
<dbReference type="InterPro" id="IPR027417">
    <property type="entry name" value="P-loop_NTPase"/>
</dbReference>
<dbReference type="SMART" id="SM00382">
    <property type="entry name" value="AAA"/>
    <property type="match status" value="1"/>
</dbReference>
<proteinExistence type="predicted"/>
<evidence type="ECO:0000256" key="4">
    <source>
        <dbReference type="ARBA" id="ARBA00022840"/>
    </source>
</evidence>
<dbReference type="GO" id="GO:0015192">
    <property type="term" value="F:L-phenylalanine transmembrane transporter activity"/>
    <property type="evidence" value="ECO:0007669"/>
    <property type="project" value="TreeGrafter"/>
</dbReference>
<name>A0AA91DSB5_VARPD</name>
<organism evidence="6 7">
    <name type="scientific">Variovorax paradoxus</name>
    <dbReference type="NCBI Taxonomy" id="34073"/>
    <lineage>
        <taxon>Bacteria</taxon>
        <taxon>Pseudomonadati</taxon>
        <taxon>Pseudomonadota</taxon>
        <taxon>Betaproteobacteria</taxon>
        <taxon>Burkholderiales</taxon>
        <taxon>Comamonadaceae</taxon>
        <taxon>Variovorax</taxon>
    </lineage>
</organism>
<dbReference type="InterPro" id="IPR017871">
    <property type="entry name" value="ABC_transporter-like_CS"/>
</dbReference>
<evidence type="ECO:0000313" key="7">
    <source>
        <dbReference type="Proteomes" id="UP000077852"/>
    </source>
</evidence>
<dbReference type="GO" id="GO:0005524">
    <property type="term" value="F:ATP binding"/>
    <property type="evidence" value="ECO:0007669"/>
    <property type="project" value="UniProtKB-KW"/>
</dbReference>
<dbReference type="RefSeq" id="WP_081266254.1">
    <property type="nucleotide sequence ID" value="NZ_LVHG01000025.1"/>
</dbReference>
<dbReference type="InterPro" id="IPR003593">
    <property type="entry name" value="AAA+_ATPase"/>
</dbReference>
<feature type="domain" description="ABC transporter" evidence="5">
    <location>
        <begin position="5"/>
        <end position="249"/>
    </location>
</feature>
<dbReference type="SUPFAM" id="SSF52540">
    <property type="entry name" value="P-loop containing nucleoside triphosphate hydrolases"/>
    <property type="match status" value="1"/>
</dbReference>
<dbReference type="GO" id="GO:0005304">
    <property type="term" value="F:L-valine transmembrane transporter activity"/>
    <property type="evidence" value="ECO:0007669"/>
    <property type="project" value="TreeGrafter"/>
</dbReference>
<gene>
    <name evidence="6" type="ORF">A3K87_07565</name>
</gene>